<name>A0ABT5QCH6_9PSED</name>
<organism evidence="1 2">
    <name type="scientific">Pseudomonas idahonensis</name>
    <dbReference type="NCBI Taxonomy" id="2942628"/>
    <lineage>
        <taxon>Bacteria</taxon>
        <taxon>Pseudomonadati</taxon>
        <taxon>Pseudomonadota</taxon>
        <taxon>Gammaproteobacteria</taxon>
        <taxon>Pseudomonadales</taxon>
        <taxon>Pseudomonadaceae</taxon>
        <taxon>Pseudomonas</taxon>
    </lineage>
</organism>
<proteinExistence type="predicted"/>
<evidence type="ECO:0000313" key="2">
    <source>
        <dbReference type="Proteomes" id="UP001217610"/>
    </source>
</evidence>
<evidence type="ECO:0000313" key="1">
    <source>
        <dbReference type="EMBL" id="MDD1151907.1"/>
    </source>
</evidence>
<sequence length="167" mass="18045">MHDLHSFAAPLESKLEAPAVSPSLVIPRPVQRTMKGALVATLATLGLSGCVGAWVDMPYMQVSKTDAHQRLIGNSMKPVVTHTQKSTPERQWCGTTLLVVILPIPLKLPVCESYSATAYGDDINGVEVPLLYTNRKISSDFYACGPFMFLGPIAHGYQGNAVCGVFR</sequence>
<reference evidence="1 2" key="1">
    <citation type="submission" date="2022-05" db="EMBL/GenBank/DDBJ databases">
        <title>Novel Pseudomonas spp. Isolated from a Rainbow Trout Aquaculture Facility.</title>
        <authorList>
            <person name="Testerman T."/>
            <person name="Graf J."/>
        </authorList>
    </citation>
    <scope>NUCLEOTIDE SEQUENCE [LARGE SCALE GENOMIC DNA]</scope>
    <source>
        <strain evidence="1 2">ID357</strain>
    </source>
</reference>
<keyword evidence="2" id="KW-1185">Reference proteome</keyword>
<gene>
    <name evidence="1" type="ORF">M5G25_26885</name>
</gene>
<dbReference type="Proteomes" id="UP001217610">
    <property type="component" value="Unassembled WGS sequence"/>
</dbReference>
<dbReference type="EMBL" id="JAMDGR010000026">
    <property type="protein sequence ID" value="MDD1151907.1"/>
    <property type="molecule type" value="Genomic_DNA"/>
</dbReference>
<dbReference type="RefSeq" id="WP_273924230.1">
    <property type="nucleotide sequence ID" value="NZ_JAMDGR010000026.1"/>
</dbReference>
<protein>
    <recommendedName>
        <fullName evidence="3">Lipoprotein</fullName>
    </recommendedName>
</protein>
<accession>A0ABT5QCH6</accession>
<evidence type="ECO:0008006" key="3">
    <source>
        <dbReference type="Google" id="ProtNLM"/>
    </source>
</evidence>
<comment type="caution">
    <text evidence="1">The sequence shown here is derived from an EMBL/GenBank/DDBJ whole genome shotgun (WGS) entry which is preliminary data.</text>
</comment>